<comment type="caution">
    <text evidence="1">The sequence shown here is derived from an EMBL/GenBank/DDBJ whole genome shotgun (WGS) entry which is preliminary data.</text>
</comment>
<proteinExistence type="predicted"/>
<reference evidence="1 2" key="1">
    <citation type="journal article" date="2012" name="Plant Cell">
        <title>Genome comparison of barley and maize smut fungi reveals targeted loss of RNA silencing components and species-specific presence of transposable elements.</title>
        <authorList>
            <person name="Laurie J.D."/>
            <person name="Ali S."/>
            <person name="Linning R."/>
            <person name="Mannhaupt G."/>
            <person name="Wong P."/>
            <person name="Gueldener U."/>
            <person name="Muensterkoetter M."/>
            <person name="Moore R."/>
            <person name="Kahmann R."/>
            <person name="Bakkeren G."/>
            <person name="Schirawski J."/>
        </authorList>
    </citation>
    <scope>NUCLEOTIDE SEQUENCE [LARGE SCALE GENOMIC DNA]</scope>
    <source>
        <strain evidence="2">Uh4875-4</strain>
    </source>
</reference>
<name>I2FVB6_USTHO</name>
<keyword evidence="2" id="KW-1185">Reference proteome</keyword>
<evidence type="ECO:0000313" key="2">
    <source>
        <dbReference type="Proteomes" id="UP000006174"/>
    </source>
</evidence>
<dbReference type="eggNOG" id="ENOG502RE5U">
    <property type="taxonomic scope" value="Eukaryota"/>
</dbReference>
<dbReference type="EMBL" id="CAGI01000158">
    <property type="protein sequence ID" value="CCF50859.1"/>
    <property type="molecule type" value="Genomic_DNA"/>
</dbReference>
<dbReference type="AlphaFoldDB" id="I2FVB6"/>
<dbReference type="HOGENOM" id="CLU_052083_0_0_1"/>
<evidence type="ECO:0000313" key="1">
    <source>
        <dbReference type="EMBL" id="CCF50859.1"/>
    </source>
</evidence>
<gene>
    <name evidence="1" type="ORF">UHOR_14657</name>
</gene>
<organism evidence="1 2">
    <name type="scientific">Ustilago hordei</name>
    <name type="common">Barley covered smut fungus</name>
    <dbReference type="NCBI Taxonomy" id="120017"/>
    <lineage>
        <taxon>Eukaryota</taxon>
        <taxon>Fungi</taxon>
        <taxon>Dikarya</taxon>
        <taxon>Basidiomycota</taxon>
        <taxon>Ustilaginomycotina</taxon>
        <taxon>Ustilaginomycetes</taxon>
        <taxon>Ustilaginales</taxon>
        <taxon>Ustilaginaceae</taxon>
        <taxon>Ustilago</taxon>
    </lineage>
</organism>
<accession>I2FVB6</accession>
<dbReference type="Proteomes" id="UP000006174">
    <property type="component" value="Unassembled WGS sequence"/>
</dbReference>
<sequence>MDDDAVISPLPSLYLAPIIPNPVGYAPSPDSPAIDLYEVNSRRAAPEMMTLECQAIWEAELARSPTPPPAANEVINTILLAPQPETPVYRLVVQPLMPPPRWVARRTPPPPPLDRHLPSNGEIAGWSEQFVTAELLTWVTDHYYPPDWDVPVGSLPAKCLHHLVMLCLTEGCMPWPSWQCRCCFNLGILCFVSAFTNPFGEHTRIPHACVHCYLARLGHCKRSIPAHPGMDYTSDGTPSLQPRGSHQVERAHLTIADGYGPGLVQSDERTTDPVMTHGWVAAMQELLYIERHDCLYSECQPHESVTESGGPPDLLHEWVAPTEEELVIHSSLAPPPPPSSYVDM</sequence>
<protein>
    <submittedName>
        <fullName evidence="1">Uncharacterized protein</fullName>
    </submittedName>
</protein>